<keyword evidence="3 6" id="KW-0812">Transmembrane</keyword>
<evidence type="ECO:0000313" key="8">
    <source>
        <dbReference type="Proteomes" id="UP000176689"/>
    </source>
</evidence>
<dbReference type="EMBL" id="MFLP01000028">
    <property type="protein sequence ID" value="OGG69824.1"/>
    <property type="molecule type" value="Genomic_DNA"/>
</dbReference>
<dbReference type="AlphaFoldDB" id="A0A1F6E7Y6"/>
<reference evidence="7 8" key="1">
    <citation type="journal article" date="2016" name="Nat. Commun.">
        <title>Thousands of microbial genomes shed light on interconnected biogeochemical processes in an aquifer system.</title>
        <authorList>
            <person name="Anantharaman K."/>
            <person name="Brown C.T."/>
            <person name="Hug L.A."/>
            <person name="Sharon I."/>
            <person name="Castelle C.J."/>
            <person name="Probst A.J."/>
            <person name="Thomas B.C."/>
            <person name="Singh A."/>
            <person name="Wilkins M.J."/>
            <person name="Karaoz U."/>
            <person name="Brodie E.L."/>
            <person name="Williams K.H."/>
            <person name="Hubbard S.S."/>
            <person name="Banfield J.F."/>
        </authorList>
    </citation>
    <scope>NUCLEOTIDE SEQUENCE [LARGE SCALE GENOMIC DNA]</scope>
</reference>
<comment type="subcellular location">
    <subcellularLocation>
        <location evidence="1">Membrane</location>
        <topology evidence="1">Multi-pass membrane protein</topology>
    </subcellularLocation>
</comment>
<gene>
    <name evidence="7" type="ORF">A3F27_00825</name>
</gene>
<keyword evidence="5 6" id="KW-0472">Membrane</keyword>
<feature type="transmembrane region" description="Helical" evidence="6">
    <location>
        <begin position="59"/>
        <end position="85"/>
    </location>
</feature>
<feature type="transmembrane region" description="Helical" evidence="6">
    <location>
        <begin position="204"/>
        <end position="226"/>
    </location>
</feature>
<evidence type="ECO:0000256" key="3">
    <source>
        <dbReference type="ARBA" id="ARBA00022692"/>
    </source>
</evidence>
<comment type="caution">
    <text evidence="7">The sequence shown here is derived from an EMBL/GenBank/DDBJ whole genome shotgun (WGS) entry which is preliminary data.</text>
</comment>
<dbReference type="PANTHER" id="PTHR21716:SF4">
    <property type="entry name" value="TRANSMEMBRANE PROTEIN 245"/>
    <property type="match status" value="1"/>
</dbReference>
<dbReference type="GO" id="GO:0016020">
    <property type="term" value="C:membrane"/>
    <property type="evidence" value="ECO:0007669"/>
    <property type="project" value="UniProtKB-SubCell"/>
</dbReference>
<proteinExistence type="inferred from homology"/>
<evidence type="ECO:0000256" key="4">
    <source>
        <dbReference type="ARBA" id="ARBA00022989"/>
    </source>
</evidence>
<evidence type="ECO:0000256" key="5">
    <source>
        <dbReference type="ARBA" id="ARBA00023136"/>
    </source>
</evidence>
<evidence type="ECO:0000256" key="1">
    <source>
        <dbReference type="ARBA" id="ARBA00004141"/>
    </source>
</evidence>
<dbReference type="PANTHER" id="PTHR21716">
    <property type="entry name" value="TRANSMEMBRANE PROTEIN"/>
    <property type="match status" value="1"/>
</dbReference>
<evidence type="ECO:0000256" key="2">
    <source>
        <dbReference type="ARBA" id="ARBA00009773"/>
    </source>
</evidence>
<sequence>MNAKKSQFYFLLLILAGTLILSFFIVRPFLSSIIVASVFAVMFQPLHRRMLGFTRNRQGLAALSTTAIIVIFIVVPLTLIGIQILDESRQVYLSLSAGDARDSVINTFKILTDSLQGIFPGMQEVSLDIDQYFRSGLEWLLQHLGGVFSSVAKIIGNLFIFLLVLYSMLKDGVKLKGAIVALSPLPDTDDTAIFDRLELAVNSVVKGSLTIAFIQGVLVAVGFSIFGVPNAVLWGTVATVAALIPGIGTALVLTPAIAFLYLSGDVFPALGLLVWGVAAVGLIDNFLGPKLVGRGMRLHSLIVLLSIFGGIALFGPIGFLLGPLTMSLAFALLDIYTSSQRVA</sequence>
<feature type="transmembrane region" description="Helical" evidence="6">
    <location>
        <begin position="300"/>
        <end position="333"/>
    </location>
</feature>
<dbReference type="InterPro" id="IPR002549">
    <property type="entry name" value="AI-2E-like"/>
</dbReference>
<comment type="similarity">
    <text evidence="2">Belongs to the autoinducer-2 exporter (AI-2E) (TC 2.A.86) family.</text>
</comment>
<keyword evidence="4 6" id="KW-1133">Transmembrane helix</keyword>
<protein>
    <recommendedName>
        <fullName evidence="9">AI-2E family transporter</fullName>
    </recommendedName>
</protein>
<dbReference type="Proteomes" id="UP000176689">
    <property type="component" value="Unassembled WGS sequence"/>
</dbReference>
<name>A0A1F6E7Y6_9BACT</name>
<evidence type="ECO:0000256" key="6">
    <source>
        <dbReference type="SAM" id="Phobius"/>
    </source>
</evidence>
<feature type="transmembrane region" description="Helical" evidence="6">
    <location>
        <begin position="269"/>
        <end position="288"/>
    </location>
</feature>
<feature type="transmembrane region" description="Helical" evidence="6">
    <location>
        <begin position="232"/>
        <end position="262"/>
    </location>
</feature>
<organism evidence="7 8">
    <name type="scientific">Candidatus Kaiserbacteria bacterium RIFCSPHIGHO2_12_FULL_53_13</name>
    <dbReference type="NCBI Taxonomy" id="1798502"/>
    <lineage>
        <taxon>Bacteria</taxon>
        <taxon>Candidatus Kaiseribacteriota</taxon>
    </lineage>
</organism>
<accession>A0A1F6E7Y6</accession>
<feature type="transmembrane region" description="Helical" evidence="6">
    <location>
        <begin position="7"/>
        <end position="24"/>
    </location>
</feature>
<feature type="transmembrane region" description="Helical" evidence="6">
    <location>
        <begin position="144"/>
        <end position="166"/>
    </location>
</feature>
<dbReference type="Pfam" id="PF01594">
    <property type="entry name" value="AI-2E_transport"/>
    <property type="match status" value="1"/>
</dbReference>
<evidence type="ECO:0008006" key="9">
    <source>
        <dbReference type="Google" id="ProtNLM"/>
    </source>
</evidence>
<evidence type="ECO:0000313" key="7">
    <source>
        <dbReference type="EMBL" id="OGG69824.1"/>
    </source>
</evidence>